<dbReference type="KEGG" id="lfa:LFA_3556"/>
<keyword evidence="3" id="KW-1185">Reference proteome</keyword>
<reference evidence="3" key="1">
    <citation type="submission" date="2014-09" db="EMBL/GenBank/DDBJ databases">
        <authorList>
            <person name="Gomez-Valero L."/>
        </authorList>
    </citation>
    <scope>NUCLEOTIDE SEQUENCE [LARGE SCALE GENOMIC DNA]</scope>
    <source>
        <strain evidence="3">ATCC700992</strain>
    </source>
</reference>
<proteinExistence type="predicted"/>
<dbReference type="HOGENOM" id="CLU_769010_0_0_6"/>
<evidence type="ECO:0000256" key="1">
    <source>
        <dbReference type="SAM" id="MobiDB-lite"/>
    </source>
</evidence>
<dbReference type="EMBL" id="LN614827">
    <property type="protein sequence ID" value="CEG58887.1"/>
    <property type="molecule type" value="Genomic_DNA"/>
</dbReference>
<dbReference type="OrthoDB" id="5648050at2"/>
<protein>
    <submittedName>
        <fullName evidence="2">Uncharacterized protein</fullName>
    </submittedName>
</protein>
<dbReference type="RefSeq" id="WP_052674019.1">
    <property type="nucleotide sequence ID" value="NZ_LN614827.1"/>
</dbReference>
<evidence type="ECO:0000313" key="2">
    <source>
        <dbReference type="EMBL" id="CEG58887.1"/>
    </source>
</evidence>
<name>A0A098GA75_9GAMM</name>
<gene>
    <name evidence="2" type="ORF">LFA_3556</name>
</gene>
<dbReference type="AlphaFoldDB" id="A0A098GA75"/>
<sequence>MMRRFISGTKPQIRTQKSSFFTPQRSTSSVHSVSVEQEPIVAHQEKKVGTPATHSQTAPTDKFFAQLKKEERRQFTNKRRKRFDYVDNYSAALALPYSNEALRQNQNEQSALLAMSKDNVIEHSNRRVDLFFYTLVAYYKTMFIPVRGHTHLQHGRGRHVCDDKCVTEACHSSFTPAVVDKTIYQNSRFSKKRRSLLCGTHLLESLNSTVELPSVANDLDDVLEKIYGDRCLQILREVSLGRSSPIDGLNQFLKEIQEVLIDIQQQIATNKYSSLLSHSLVGKREDHSNLIELVLRGTLRTTLSKKTQKASDEYIQLLLRLTPQEKESCNKDEGSKEALYLEKIITMQEEILQAQNNKLRARP</sequence>
<feature type="compositionally biased region" description="Polar residues" evidence="1">
    <location>
        <begin position="9"/>
        <end position="32"/>
    </location>
</feature>
<feature type="region of interest" description="Disordered" evidence="1">
    <location>
        <begin position="1"/>
        <end position="32"/>
    </location>
</feature>
<organism evidence="2 3">
    <name type="scientific">Legionella fallonii LLAP-10</name>
    <dbReference type="NCBI Taxonomy" id="1212491"/>
    <lineage>
        <taxon>Bacteria</taxon>
        <taxon>Pseudomonadati</taxon>
        <taxon>Pseudomonadota</taxon>
        <taxon>Gammaproteobacteria</taxon>
        <taxon>Legionellales</taxon>
        <taxon>Legionellaceae</taxon>
        <taxon>Legionella</taxon>
    </lineage>
</organism>
<accession>A0A098GA75</accession>
<evidence type="ECO:0000313" key="3">
    <source>
        <dbReference type="Proteomes" id="UP000032430"/>
    </source>
</evidence>
<dbReference type="Proteomes" id="UP000032430">
    <property type="component" value="Chromosome I"/>
</dbReference>